<dbReference type="Pfam" id="PF13191">
    <property type="entry name" value="AAA_16"/>
    <property type="match status" value="1"/>
</dbReference>
<evidence type="ECO:0000259" key="1">
    <source>
        <dbReference type="Pfam" id="PF13191"/>
    </source>
</evidence>
<dbReference type="InterPro" id="IPR041664">
    <property type="entry name" value="AAA_16"/>
</dbReference>
<gene>
    <name evidence="2" type="ORF">MNBD_ALPHA03-788</name>
</gene>
<dbReference type="PRINTS" id="PR00364">
    <property type="entry name" value="DISEASERSIST"/>
</dbReference>
<protein>
    <recommendedName>
        <fullName evidence="1">Orc1-like AAA ATPase domain-containing protein</fullName>
    </recommendedName>
</protein>
<feature type="domain" description="Orc1-like AAA ATPase" evidence="1">
    <location>
        <begin position="35"/>
        <end position="168"/>
    </location>
</feature>
<accession>A0A3B1ARA6</accession>
<dbReference type="InterPro" id="IPR027417">
    <property type="entry name" value="P-loop_NTPase"/>
</dbReference>
<dbReference type="SUPFAM" id="SSF52540">
    <property type="entry name" value="P-loop containing nucleoside triphosphate hydrolases"/>
    <property type="match status" value="1"/>
</dbReference>
<reference evidence="2" key="1">
    <citation type="submission" date="2018-06" db="EMBL/GenBank/DDBJ databases">
        <authorList>
            <person name="Zhirakovskaya E."/>
        </authorList>
    </citation>
    <scope>NUCLEOTIDE SEQUENCE</scope>
</reference>
<dbReference type="Gene3D" id="3.40.50.300">
    <property type="entry name" value="P-loop containing nucleotide triphosphate hydrolases"/>
    <property type="match status" value="1"/>
</dbReference>
<sequence length="315" mass="35399">MRDDMTIADAFPPWLTVTKTLPLRHHLSLIHRAELTRRLNAGRDLKLSLLVAPAGFGKSTLLGHWRKELLDENIFVAWLSIDDDDNDPALFVIYLVYAFATAGLAEDIFDLHPTGFNPDTSFRTILGILLSAIARQDTKLVLILDDVEKLDAQAAKNILDPLLRYSPDNLHVVLSTRSTENLQLSSLKLQGQVNQITTTDLKFTPFEIEAFLGNKLTKKDLMNVNKKTEGWPVALQLIKNSLAGHSDHKKIIDKFKGTEQDTRKYISEQILTDLPTAQKDLLMEVSILTQFDSDTSDLIRDTTNSHATLTDMVKP</sequence>
<dbReference type="AlphaFoldDB" id="A0A3B1ARA6"/>
<name>A0A3B1ARA6_9ZZZZ</name>
<evidence type="ECO:0000313" key="2">
    <source>
        <dbReference type="EMBL" id="VAX02393.1"/>
    </source>
</evidence>
<proteinExistence type="predicted"/>
<dbReference type="EMBL" id="UOFW01000007">
    <property type="protein sequence ID" value="VAX02393.1"/>
    <property type="molecule type" value="Genomic_DNA"/>
</dbReference>
<organism evidence="2">
    <name type="scientific">hydrothermal vent metagenome</name>
    <dbReference type="NCBI Taxonomy" id="652676"/>
    <lineage>
        <taxon>unclassified sequences</taxon>
        <taxon>metagenomes</taxon>
        <taxon>ecological metagenomes</taxon>
    </lineage>
</organism>